<dbReference type="PATRIC" id="fig|123899.6.peg.1621"/>
<dbReference type="Pfam" id="PF00717">
    <property type="entry name" value="Peptidase_S24"/>
    <property type="match status" value="1"/>
</dbReference>
<dbReference type="RefSeq" id="WP_063491771.1">
    <property type="nucleotide sequence ID" value="NZ_CP016340.1"/>
</dbReference>
<evidence type="ECO:0000259" key="1">
    <source>
        <dbReference type="PROSITE" id="PS50164"/>
    </source>
</evidence>
<dbReference type="SUPFAM" id="SSF51306">
    <property type="entry name" value="LexA/Signal peptidase"/>
    <property type="match status" value="1"/>
</dbReference>
<dbReference type="InterPro" id="IPR036286">
    <property type="entry name" value="LexA/Signal_pep-like_sf"/>
</dbReference>
<sequence>MTQPHLVEVNRYRFSVETLTEIETNAYAANDWPLVYILSDGTTRCAYVGETTDTLARLGTHLKHPQKRSLTTVHLISSERFNKSATLDIESSLIKYMSADGRFSMLNGNLGLSNHNYYQRDELYSRIFREAWDRLRQHGIAQRSIEAIDNSDVFKYSPYKSLSADQQQGLIEIMHSLVDPRLRHVVVQGGAGTGKSVLAIFLFKLIHSDLEELDLREFSDEEKKVRDLLRQIKQSIPQPRMALVVPMSSFRSTLKKAFRNVAGLRPDMVISPSELTKQRYDIVLVDESHRLRKRVNLGAYFGSFDAACTALGLDKNTCSEVDWVTRQSDKAIFFYDPGQSIKPSDADAADFEEIKSSPNSTVITLASQFRVRAGQHYVRFVDDLLHMRLPADEKFSSNKYEFLVFDELSDMVKEIGQRDASYGLARLVAGYSWPWVSRKPPYQHDIEIGDVRLRWNSTTVDWINAKGAAGEVGCIHTTQGYDLNYTGVIFGHEIRYDEELDQIVIDPRNYHDRNGKQTIEDPNDLKQYILNIYRTIMLRGIRGTFIYACDDSLRRYLKRHVGSYKSNVIAFPQPGGEPLKPYVNAVPLYDLRAAAGGFGALQHVKHQHWVAVPADMPVGRNIFACHVVGESMNKVIPDGAICLFRLNPGGSRNGKIVLVECADTQDGDVGSRYTVKEYHSFKVRTEDGTENQQILLKPRSTNPDLLPIELNREDDEHRYRVVGEFLGVIGQADSNGRAAD</sequence>
<dbReference type="InterPro" id="IPR000305">
    <property type="entry name" value="GIY-YIG_endonuc"/>
</dbReference>
<dbReference type="InterPro" id="IPR018647">
    <property type="entry name" value="SLFN_3-like_DNA/RNA_helicase"/>
</dbReference>
<organism evidence="2 3">
    <name type="scientific">Bordetella trematum</name>
    <dbReference type="NCBI Taxonomy" id="123899"/>
    <lineage>
        <taxon>Bacteria</taxon>
        <taxon>Pseudomonadati</taxon>
        <taxon>Pseudomonadota</taxon>
        <taxon>Betaproteobacteria</taxon>
        <taxon>Burkholderiales</taxon>
        <taxon>Alcaligenaceae</taxon>
        <taxon>Bordetella</taxon>
    </lineage>
</organism>
<dbReference type="Pfam" id="PF09848">
    <property type="entry name" value="SLFN-g3_helicase"/>
    <property type="match status" value="1"/>
</dbReference>
<proteinExistence type="predicted"/>
<dbReference type="CDD" id="cd10439">
    <property type="entry name" value="GIY-YIG_COG3410"/>
    <property type="match status" value="1"/>
</dbReference>
<reference evidence="2 3" key="1">
    <citation type="submission" date="2016-04" db="EMBL/GenBank/DDBJ databases">
        <authorList>
            <consortium name="Pathogen Informatics"/>
        </authorList>
    </citation>
    <scope>NUCLEOTIDE SEQUENCE [LARGE SCALE GENOMIC DNA]</scope>
    <source>
        <strain evidence="2 3">H044680328</strain>
    </source>
</reference>
<name>A0A157P6B3_9BORD</name>
<dbReference type="CDD" id="cd06529">
    <property type="entry name" value="S24_LexA-like"/>
    <property type="match status" value="1"/>
</dbReference>
<dbReference type="InterPro" id="IPR027417">
    <property type="entry name" value="P-loop_NTPase"/>
</dbReference>
<gene>
    <name evidence="2" type="ORF">SAMEA3906487_01636</name>
</gene>
<keyword evidence="3" id="KW-1185">Reference proteome</keyword>
<dbReference type="PROSITE" id="PS50164">
    <property type="entry name" value="GIY_YIG"/>
    <property type="match status" value="1"/>
</dbReference>
<dbReference type="Proteomes" id="UP000076825">
    <property type="component" value="Chromosome 1"/>
</dbReference>
<feature type="domain" description="GIY-YIG" evidence="1">
    <location>
        <begin position="31"/>
        <end position="108"/>
    </location>
</feature>
<dbReference type="InterPro" id="IPR039418">
    <property type="entry name" value="LexA-like"/>
</dbReference>
<protein>
    <submittedName>
        <fullName evidence="2">Uncharacterized conserved protein</fullName>
    </submittedName>
</protein>
<dbReference type="STRING" id="123899.SAMEA3906487_01636"/>
<dbReference type="Gene3D" id="2.10.109.10">
    <property type="entry name" value="Umud Fragment, subunit A"/>
    <property type="match status" value="1"/>
</dbReference>
<dbReference type="KEGG" id="btrm:SAMEA390648701636"/>
<dbReference type="OrthoDB" id="3193269at2"/>
<dbReference type="SUPFAM" id="SSF52540">
    <property type="entry name" value="P-loop containing nucleoside triphosphate hydrolases"/>
    <property type="match status" value="1"/>
</dbReference>
<dbReference type="EMBL" id="LT546645">
    <property type="protein sequence ID" value="SAI69070.1"/>
    <property type="molecule type" value="Genomic_DNA"/>
</dbReference>
<evidence type="ECO:0000313" key="3">
    <source>
        <dbReference type="Proteomes" id="UP000076825"/>
    </source>
</evidence>
<evidence type="ECO:0000313" key="2">
    <source>
        <dbReference type="EMBL" id="SAI69070.1"/>
    </source>
</evidence>
<dbReference type="InterPro" id="IPR015927">
    <property type="entry name" value="Peptidase_S24_S26A/B/C"/>
</dbReference>
<accession>A0A157P6B3</accession>
<dbReference type="AlphaFoldDB" id="A0A157P6B3"/>
<dbReference type="GeneID" id="56591078"/>
<dbReference type="Gene3D" id="3.40.50.300">
    <property type="entry name" value="P-loop containing nucleotide triphosphate hydrolases"/>
    <property type="match status" value="1"/>
</dbReference>